<feature type="transmembrane region" description="Helical" evidence="1">
    <location>
        <begin position="20"/>
        <end position="40"/>
    </location>
</feature>
<protein>
    <submittedName>
        <fullName evidence="2">Uncharacterized protein</fullName>
    </submittedName>
</protein>
<keyword evidence="3" id="KW-1185">Reference proteome</keyword>
<sequence length="102" mass="11373">MNNKVLLYIHMKTSATNKRLFAILFGALLLLAIPLIAMQFTEEVNWTAFDFLVAGVLLSCTGLLCEGILRLFRKTSTRVVACLTVLFVAFMIWAELAVGIFT</sequence>
<feature type="transmembrane region" description="Helical" evidence="1">
    <location>
        <begin position="52"/>
        <end position="72"/>
    </location>
</feature>
<name>A0A5S5D2R3_9SPHI</name>
<keyword evidence="1" id="KW-0472">Membrane</keyword>
<evidence type="ECO:0000256" key="1">
    <source>
        <dbReference type="SAM" id="Phobius"/>
    </source>
</evidence>
<reference evidence="2 3" key="1">
    <citation type="submission" date="2019-07" db="EMBL/GenBank/DDBJ databases">
        <title>Genomic Encyclopedia of Archaeal and Bacterial Type Strains, Phase II (KMG-II): from individual species to whole genera.</title>
        <authorList>
            <person name="Goeker M."/>
        </authorList>
    </citation>
    <scope>NUCLEOTIDE SEQUENCE [LARGE SCALE GENOMIC DNA]</scope>
    <source>
        <strain evidence="2 3">DSM 18850</strain>
    </source>
</reference>
<comment type="caution">
    <text evidence="2">The sequence shown here is derived from an EMBL/GenBank/DDBJ whole genome shotgun (WGS) entry which is preliminary data.</text>
</comment>
<feature type="transmembrane region" description="Helical" evidence="1">
    <location>
        <begin position="79"/>
        <end position="101"/>
    </location>
</feature>
<organism evidence="2 3">
    <name type="scientific">Sphingobacterium allocomposti</name>
    <dbReference type="NCBI Taxonomy" id="415956"/>
    <lineage>
        <taxon>Bacteria</taxon>
        <taxon>Pseudomonadati</taxon>
        <taxon>Bacteroidota</taxon>
        <taxon>Sphingobacteriia</taxon>
        <taxon>Sphingobacteriales</taxon>
        <taxon>Sphingobacteriaceae</taxon>
        <taxon>Sphingobacterium</taxon>
    </lineage>
</organism>
<dbReference type="Proteomes" id="UP000325105">
    <property type="component" value="Unassembled WGS sequence"/>
</dbReference>
<proteinExistence type="predicted"/>
<evidence type="ECO:0000313" key="2">
    <source>
        <dbReference type="EMBL" id="TYP90270.1"/>
    </source>
</evidence>
<evidence type="ECO:0000313" key="3">
    <source>
        <dbReference type="Proteomes" id="UP000325105"/>
    </source>
</evidence>
<dbReference type="AlphaFoldDB" id="A0A5S5D2R3"/>
<keyword evidence="1" id="KW-0812">Transmembrane</keyword>
<dbReference type="EMBL" id="VNHX01000024">
    <property type="protein sequence ID" value="TYP90270.1"/>
    <property type="molecule type" value="Genomic_DNA"/>
</dbReference>
<gene>
    <name evidence="2" type="ORF">BC792_12452</name>
</gene>
<accession>A0A5S5D2R3</accession>
<keyword evidence="1" id="KW-1133">Transmembrane helix</keyword>